<name>A0A8S0QF17_OLEEU</name>
<keyword evidence="4 9" id="KW-0121">Carboxypeptidase</keyword>
<dbReference type="GO" id="GO:0006508">
    <property type="term" value="P:proteolysis"/>
    <property type="evidence" value="ECO:0007669"/>
    <property type="project" value="UniProtKB-KW"/>
</dbReference>
<evidence type="ECO:0000256" key="4">
    <source>
        <dbReference type="ARBA" id="ARBA00022645"/>
    </source>
</evidence>
<dbReference type="PROSITE" id="PS00131">
    <property type="entry name" value="CARBOXYPEPT_SER_SER"/>
    <property type="match status" value="1"/>
</dbReference>
<dbReference type="InterPro" id="IPR029058">
    <property type="entry name" value="AB_hydrolase_fold"/>
</dbReference>
<protein>
    <recommendedName>
        <fullName evidence="9">Carboxypeptidase</fullName>
        <ecNumber evidence="9">3.4.16.-</ecNumber>
    </recommendedName>
</protein>
<keyword evidence="3" id="KW-0964">Secreted</keyword>
<evidence type="ECO:0000256" key="8">
    <source>
        <dbReference type="ARBA" id="ARBA00023180"/>
    </source>
</evidence>
<dbReference type="Proteomes" id="UP000594638">
    <property type="component" value="Unassembled WGS sequence"/>
</dbReference>
<proteinExistence type="inferred from homology"/>
<evidence type="ECO:0000256" key="1">
    <source>
        <dbReference type="ARBA" id="ARBA00004613"/>
    </source>
</evidence>
<evidence type="ECO:0000256" key="6">
    <source>
        <dbReference type="ARBA" id="ARBA00022729"/>
    </source>
</evidence>
<dbReference type="EC" id="3.4.16.-" evidence="9"/>
<dbReference type="FunFam" id="3.40.50.1820:FF:000123">
    <property type="entry name" value="Carboxypeptidase"/>
    <property type="match status" value="1"/>
</dbReference>
<keyword evidence="5 9" id="KW-0645">Protease</keyword>
<dbReference type="Pfam" id="PF00450">
    <property type="entry name" value="Peptidase_S10"/>
    <property type="match status" value="1"/>
</dbReference>
<dbReference type="PRINTS" id="PR00724">
    <property type="entry name" value="CRBOXYPTASEC"/>
</dbReference>
<evidence type="ECO:0000256" key="5">
    <source>
        <dbReference type="ARBA" id="ARBA00022670"/>
    </source>
</evidence>
<evidence type="ECO:0000256" key="9">
    <source>
        <dbReference type="RuleBase" id="RU361156"/>
    </source>
</evidence>
<keyword evidence="11" id="KW-1185">Reference proteome</keyword>
<feature type="chain" id="PRO_5035966813" description="Carboxypeptidase" evidence="9">
    <location>
        <begin position="19"/>
        <end position="456"/>
    </location>
</feature>
<dbReference type="Gramene" id="OE9A077515T2">
    <property type="protein sequence ID" value="OE9A077515C2"/>
    <property type="gene ID" value="OE9A077515"/>
</dbReference>
<dbReference type="InterPro" id="IPR001563">
    <property type="entry name" value="Peptidase_S10"/>
</dbReference>
<evidence type="ECO:0000256" key="2">
    <source>
        <dbReference type="ARBA" id="ARBA00009431"/>
    </source>
</evidence>
<sequence length="456" mass="50969">MEKLYVVVFILAFFWVHGEIANGARTQDGSEAWGYVEVRPKAHMFWWYYRSPFRSQDPNKPWPIILWLQGGPGASGVGIGNFEEIGPLDTFLKPRNSTWLRKADLLFVDNPVGTGYSFVEQDDKNLFVKTDVEAANDLTTLLIEIFNRNESLQKSPLYLVAESYGGKFAVTLGLSALEAMEAGKLKLNFGGIALGDTWISPEDFVFSWGPLLKDVSRLDNDGAQKSNSLAQQIKQQLDTGKFVEATETWSELESVISSSSNSVDFYNFLLDSGMDPVSLTASELKRGISKKRYSRYLNSLRPSPGGDGNIDSLMNGPIKKKLKIIPDGVQWGGQSDLVFSALEGDFMRPRINEVDELLSKGVNITLYSGQLDVICSTKGTEAWLEKLKWDGLKTFLSMDRTPLYCEDEKITKGFKKSYRNLHFYWILGAGHFVPVDQPCVALDMVSRITRSPAASI</sequence>
<dbReference type="EMBL" id="CACTIH010001855">
    <property type="protein sequence ID" value="CAA2966189.1"/>
    <property type="molecule type" value="Genomic_DNA"/>
</dbReference>
<comment type="subcellular location">
    <subcellularLocation>
        <location evidence="1">Secreted</location>
    </subcellularLocation>
</comment>
<feature type="signal peptide" evidence="9">
    <location>
        <begin position="1"/>
        <end position="18"/>
    </location>
</feature>
<keyword evidence="7 9" id="KW-0378">Hydrolase</keyword>
<dbReference type="Gene3D" id="3.40.50.1820">
    <property type="entry name" value="alpha/beta hydrolase"/>
    <property type="match status" value="1"/>
</dbReference>
<dbReference type="GO" id="GO:0005576">
    <property type="term" value="C:extracellular region"/>
    <property type="evidence" value="ECO:0007669"/>
    <property type="project" value="UniProtKB-SubCell"/>
</dbReference>
<gene>
    <name evidence="10" type="ORF">OLEA9_A077515</name>
</gene>
<evidence type="ECO:0000256" key="3">
    <source>
        <dbReference type="ARBA" id="ARBA00022525"/>
    </source>
</evidence>
<dbReference type="SUPFAM" id="SSF53474">
    <property type="entry name" value="alpha/beta-Hydrolases"/>
    <property type="match status" value="1"/>
</dbReference>
<comment type="similarity">
    <text evidence="2 9">Belongs to the peptidase S10 family.</text>
</comment>
<dbReference type="OrthoDB" id="443318at2759"/>
<keyword evidence="8" id="KW-0325">Glycoprotein</keyword>
<organism evidence="10 11">
    <name type="scientific">Olea europaea subsp. europaea</name>
    <dbReference type="NCBI Taxonomy" id="158383"/>
    <lineage>
        <taxon>Eukaryota</taxon>
        <taxon>Viridiplantae</taxon>
        <taxon>Streptophyta</taxon>
        <taxon>Embryophyta</taxon>
        <taxon>Tracheophyta</taxon>
        <taxon>Spermatophyta</taxon>
        <taxon>Magnoliopsida</taxon>
        <taxon>eudicotyledons</taxon>
        <taxon>Gunneridae</taxon>
        <taxon>Pentapetalae</taxon>
        <taxon>asterids</taxon>
        <taxon>lamiids</taxon>
        <taxon>Lamiales</taxon>
        <taxon>Oleaceae</taxon>
        <taxon>Oleeae</taxon>
        <taxon>Olea</taxon>
    </lineage>
</organism>
<dbReference type="InterPro" id="IPR018202">
    <property type="entry name" value="Ser_caboxypep_ser_AS"/>
</dbReference>
<evidence type="ECO:0000313" key="10">
    <source>
        <dbReference type="EMBL" id="CAA2966189.1"/>
    </source>
</evidence>
<accession>A0A8S0QF17</accession>
<dbReference type="PANTHER" id="PTHR11802">
    <property type="entry name" value="SERINE PROTEASE FAMILY S10 SERINE CARBOXYPEPTIDASE"/>
    <property type="match status" value="1"/>
</dbReference>
<reference evidence="10 11" key="1">
    <citation type="submission" date="2019-12" db="EMBL/GenBank/DDBJ databases">
        <authorList>
            <person name="Alioto T."/>
            <person name="Alioto T."/>
            <person name="Gomez Garrido J."/>
        </authorList>
    </citation>
    <scope>NUCLEOTIDE SEQUENCE [LARGE SCALE GENOMIC DNA]</scope>
</reference>
<comment type="caution">
    <text evidence="10">The sequence shown here is derived from an EMBL/GenBank/DDBJ whole genome shotgun (WGS) entry which is preliminary data.</text>
</comment>
<keyword evidence="6 9" id="KW-0732">Signal</keyword>
<evidence type="ECO:0000256" key="7">
    <source>
        <dbReference type="ARBA" id="ARBA00022801"/>
    </source>
</evidence>
<dbReference type="GO" id="GO:0004185">
    <property type="term" value="F:serine-type carboxypeptidase activity"/>
    <property type="evidence" value="ECO:0007669"/>
    <property type="project" value="UniProtKB-UniRule"/>
</dbReference>
<dbReference type="PANTHER" id="PTHR11802:SF3">
    <property type="entry name" value="RETINOID-INDUCIBLE SERINE CARBOXYPEPTIDASE"/>
    <property type="match status" value="1"/>
</dbReference>
<dbReference type="AlphaFoldDB" id="A0A8S0QF17"/>
<evidence type="ECO:0000313" key="11">
    <source>
        <dbReference type="Proteomes" id="UP000594638"/>
    </source>
</evidence>